<dbReference type="InterPro" id="IPR011066">
    <property type="entry name" value="MscS_channel_C_sf"/>
</dbReference>
<evidence type="ECO:0000256" key="6">
    <source>
        <dbReference type="ARBA" id="ARBA00023136"/>
    </source>
</evidence>
<dbReference type="SUPFAM" id="SSF50182">
    <property type="entry name" value="Sm-like ribonucleoproteins"/>
    <property type="match status" value="1"/>
</dbReference>
<dbReference type="InterPro" id="IPR045276">
    <property type="entry name" value="YbiO_bact"/>
</dbReference>
<dbReference type="AlphaFoldDB" id="A0AA86TFE0"/>
<dbReference type="Gene3D" id="2.30.30.60">
    <property type="match status" value="1"/>
</dbReference>
<dbReference type="Pfam" id="PF00924">
    <property type="entry name" value="MS_channel_2nd"/>
    <property type="match status" value="1"/>
</dbReference>
<accession>A0AA86TFE0</accession>
<dbReference type="InterPro" id="IPR049278">
    <property type="entry name" value="MS_channel_C"/>
</dbReference>
<keyword evidence="5 7" id="KW-1133">Transmembrane helix</keyword>
<feature type="domain" description="Mechanosensitive ion channel MscS" evidence="8">
    <location>
        <begin position="114"/>
        <end position="177"/>
    </location>
</feature>
<keyword evidence="3" id="KW-1003">Cell membrane</keyword>
<dbReference type="SUPFAM" id="SSF82689">
    <property type="entry name" value="Mechanosensitive channel protein MscS (YggB), C-terminal domain"/>
    <property type="match status" value="1"/>
</dbReference>
<name>A0AA86TFE0_9BACT</name>
<comment type="subcellular location">
    <subcellularLocation>
        <location evidence="1">Cell membrane</location>
        <topology evidence="1">Multi-pass membrane protein</topology>
    </subcellularLocation>
</comment>
<gene>
    <name evidence="11" type="ORF">DNFV4_04226</name>
</gene>
<dbReference type="KEGG" id="nti:DNFV4_04226"/>
<evidence type="ECO:0000313" key="12">
    <source>
        <dbReference type="Proteomes" id="UP001179121"/>
    </source>
</evidence>
<evidence type="ECO:0000256" key="7">
    <source>
        <dbReference type="SAM" id="Phobius"/>
    </source>
</evidence>
<evidence type="ECO:0000259" key="8">
    <source>
        <dbReference type="Pfam" id="PF00924"/>
    </source>
</evidence>
<dbReference type="PANTHER" id="PTHR30460">
    <property type="entry name" value="MODERATE CONDUCTANCE MECHANOSENSITIVE CHANNEL YBIO"/>
    <property type="match status" value="1"/>
</dbReference>
<dbReference type="PANTHER" id="PTHR30460:SF0">
    <property type="entry name" value="MODERATE CONDUCTANCE MECHANOSENSITIVE CHANNEL YBIO"/>
    <property type="match status" value="1"/>
</dbReference>
<reference evidence="11" key="1">
    <citation type="submission" date="2022-10" db="EMBL/GenBank/DDBJ databases">
        <authorList>
            <person name="Koch H."/>
        </authorList>
    </citation>
    <scope>NUCLEOTIDE SEQUENCE</scope>
    <source>
        <strain evidence="11">DNF</strain>
    </source>
</reference>
<evidence type="ECO:0000256" key="1">
    <source>
        <dbReference type="ARBA" id="ARBA00004651"/>
    </source>
</evidence>
<evidence type="ECO:0000259" key="10">
    <source>
        <dbReference type="Pfam" id="PF21088"/>
    </source>
</evidence>
<dbReference type="InterPro" id="IPR049142">
    <property type="entry name" value="MS_channel_1st"/>
</dbReference>
<dbReference type="InterPro" id="IPR011014">
    <property type="entry name" value="MscS_channel_TM-2"/>
</dbReference>
<feature type="transmembrane region" description="Helical" evidence="7">
    <location>
        <begin position="20"/>
        <end position="38"/>
    </location>
</feature>
<dbReference type="InterPro" id="IPR006685">
    <property type="entry name" value="MscS_channel_2nd"/>
</dbReference>
<dbReference type="Proteomes" id="UP001179121">
    <property type="component" value="Chromosome"/>
</dbReference>
<dbReference type="InterPro" id="IPR023408">
    <property type="entry name" value="MscS_beta-dom_sf"/>
</dbReference>
<sequence>MGESFWARFFERSLDWLATSGLRIVVISVVLMVALSLVKRLTARFRRLYEGRLPGPSEIKRADTLASVVRDVARIVAMAVGGMMILSEVGVDLKPLLAAAGLGGLAIGFGAQSLVKDVISGFFILLEDSVRVGDVVEIAGVGGLVEEVKLRTITLRDLSGNVHVVPNGAVDKVKNMTKGYSFYLFDVGVAYREDVDEVMAVLKEIAAELQADPTYAADILEPLEMLGVDQFADSAVIIKCRIKTRPIQQWRIGREMNRRIKKTFDAKGIEIPFPHRTIYWGEPKNGAPPALYVRGMQGASEGTA</sequence>
<evidence type="ECO:0000256" key="3">
    <source>
        <dbReference type="ARBA" id="ARBA00022475"/>
    </source>
</evidence>
<keyword evidence="6 7" id="KW-0472">Membrane</keyword>
<dbReference type="SUPFAM" id="SSF82861">
    <property type="entry name" value="Mechanosensitive channel protein MscS (YggB), transmembrane region"/>
    <property type="match status" value="1"/>
</dbReference>
<dbReference type="GO" id="GO:0008381">
    <property type="term" value="F:mechanosensitive monoatomic ion channel activity"/>
    <property type="evidence" value="ECO:0007669"/>
    <property type="project" value="InterPro"/>
</dbReference>
<comment type="similarity">
    <text evidence="2">Belongs to the MscS (TC 1.A.23) family.</text>
</comment>
<feature type="domain" description="Mechanosensitive ion channel MscS C-terminal" evidence="9">
    <location>
        <begin position="185"/>
        <end position="271"/>
    </location>
</feature>
<evidence type="ECO:0000256" key="5">
    <source>
        <dbReference type="ARBA" id="ARBA00022989"/>
    </source>
</evidence>
<protein>
    <submittedName>
        <fullName evidence="11">Small-conductance mechanosensitive channel</fullName>
    </submittedName>
</protein>
<dbReference type="Pfam" id="PF21082">
    <property type="entry name" value="MS_channel_3rd"/>
    <property type="match status" value="1"/>
</dbReference>
<organism evidence="11 12">
    <name type="scientific">Nitrospira tepida</name>
    <dbReference type="NCBI Taxonomy" id="2973512"/>
    <lineage>
        <taxon>Bacteria</taxon>
        <taxon>Pseudomonadati</taxon>
        <taxon>Nitrospirota</taxon>
        <taxon>Nitrospiria</taxon>
        <taxon>Nitrospirales</taxon>
        <taxon>Nitrospiraceae</taxon>
        <taxon>Nitrospira</taxon>
    </lineage>
</organism>
<proteinExistence type="inferred from homology"/>
<evidence type="ECO:0000256" key="4">
    <source>
        <dbReference type="ARBA" id="ARBA00022692"/>
    </source>
</evidence>
<dbReference type="GO" id="GO:0005886">
    <property type="term" value="C:plasma membrane"/>
    <property type="evidence" value="ECO:0007669"/>
    <property type="project" value="UniProtKB-SubCell"/>
</dbReference>
<evidence type="ECO:0000256" key="2">
    <source>
        <dbReference type="ARBA" id="ARBA00008017"/>
    </source>
</evidence>
<feature type="domain" description="Mechanosensitive ion channel transmembrane helices 2/3" evidence="10">
    <location>
        <begin position="72"/>
        <end position="112"/>
    </location>
</feature>
<keyword evidence="4 7" id="KW-0812">Transmembrane</keyword>
<dbReference type="Gene3D" id="1.10.287.1260">
    <property type="match status" value="1"/>
</dbReference>
<dbReference type="InterPro" id="IPR010920">
    <property type="entry name" value="LSM_dom_sf"/>
</dbReference>
<dbReference type="EMBL" id="OX365700">
    <property type="protein sequence ID" value="CAI4033784.1"/>
    <property type="molecule type" value="Genomic_DNA"/>
</dbReference>
<evidence type="ECO:0000259" key="9">
    <source>
        <dbReference type="Pfam" id="PF21082"/>
    </source>
</evidence>
<dbReference type="Gene3D" id="3.30.70.100">
    <property type="match status" value="1"/>
</dbReference>
<keyword evidence="12" id="KW-1185">Reference proteome</keyword>
<dbReference type="RefSeq" id="WP_289271218.1">
    <property type="nucleotide sequence ID" value="NZ_OX365700.1"/>
</dbReference>
<evidence type="ECO:0000313" key="11">
    <source>
        <dbReference type="EMBL" id="CAI4033784.1"/>
    </source>
</evidence>
<dbReference type="Pfam" id="PF21088">
    <property type="entry name" value="MS_channel_1st"/>
    <property type="match status" value="1"/>
</dbReference>